<dbReference type="Proteomes" id="UP000478052">
    <property type="component" value="Unassembled WGS sequence"/>
</dbReference>
<evidence type="ECO:0000313" key="2">
    <source>
        <dbReference type="Proteomes" id="UP000478052"/>
    </source>
</evidence>
<dbReference type="GO" id="GO:0003964">
    <property type="term" value="F:RNA-directed DNA polymerase activity"/>
    <property type="evidence" value="ECO:0007669"/>
    <property type="project" value="UniProtKB-KW"/>
</dbReference>
<organism evidence="1 2">
    <name type="scientific">Aphis craccivora</name>
    <name type="common">Cowpea aphid</name>
    <dbReference type="NCBI Taxonomy" id="307492"/>
    <lineage>
        <taxon>Eukaryota</taxon>
        <taxon>Metazoa</taxon>
        <taxon>Ecdysozoa</taxon>
        <taxon>Arthropoda</taxon>
        <taxon>Hexapoda</taxon>
        <taxon>Insecta</taxon>
        <taxon>Pterygota</taxon>
        <taxon>Neoptera</taxon>
        <taxon>Paraneoptera</taxon>
        <taxon>Hemiptera</taxon>
        <taxon>Sternorrhyncha</taxon>
        <taxon>Aphidomorpha</taxon>
        <taxon>Aphidoidea</taxon>
        <taxon>Aphididae</taxon>
        <taxon>Aphidini</taxon>
        <taxon>Aphis</taxon>
        <taxon>Aphis</taxon>
    </lineage>
</organism>
<reference evidence="1 2" key="1">
    <citation type="submission" date="2019-08" db="EMBL/GenBank/DDBJ databases">
        <title>Whole genome of Aphis craccivora.</title>
        <authorList>
            <person name="Voronova N.V."/>
            <person name="Shulinski R.S."/>
            <person name="Bandarenka Y.V."/>
            <person name="Zhorov D.G."/>
            <person name="Warner D."/>
        </authorList>
    </citation>
    <scope>NUCLEOTIDE SEQUENCE [LARGE SCALE GENOMIC DNA]</scope>
    <source>
        <strain evidence="1">180601</strain>
        <tissue evidence="1">Whole Body</tissue>
    </source>
</reference>
<comment type="caution">
    <text evidence="1">The sequence shown here is derived from an EMBL/GenBank/DDBJ whole genome shotgun (WGS) entry which is preliminary data.</text>
</comment>
<gene>
    <name evidence="1" type="ORF">FWK35_00024510</name>
</gene>
<keyword evidence="2" id="KW-1185">Reference proteome</keyword>
<proteinExistence type="predicted"/>
<keyword evidence="1" id="KW-0808">Transferase</keyword>
<evidence type="ECO:0000313" key="1">
    <source>
        <dbReference type="EMBL" id="KAF0755917.1"/>
    </source>
</evidence>
<protein>
    <submittedName>
        <fullName evidence="1">Reverse transcriptase domain-containing protein</fullName>
    </submittedName>
</protein>
<dbReference type="EMBL" id="VUJU01003986">
    <property type="protein sequence ID" value="KAF0755917.1"/>
    <property type="molecule type" value="Genomic_DNA"/>
</dbReference>
<keyword evidence="1" id="KW-0695">RNA-directed DNA polymerase</keyword>
<sequence>MSYDIVKTDVIILLTIMRLANIRLSPVDRYQTVSMLMKHTHFTKKRIFLKHNAFKQFKLILFLLKSVFKNKTYDYILSTTFTSTLVLQYKMLVLCLAYKYKNHIGILIIPWYITNYSLHKNLCIFTLNHTCQYYVQKTLKRFSHHSSPIVNINNKK</sequence>
<name>A0A6G0YH98_APHCR</name>
<keyword evidence="1" id="KW-0548">Nucleotidyltransferase</keyword>
<accession>A0A6G0YH98</accession>
<feature type="non-terminal residue" evidence="1">
    <location>
        <position position="156"/>
    </location>
</feature>
<dbReference type="AlphaFoldDB" id="A0A6G0YH98"/>